<name>X0WW61_9ZZZZ</name>
<proteinExistence type="predicted"/>
<organism evidence="1">
    <name type="scientific">marine sediment metagenome</name>
    <dbReference type="NCBI Taxonomy" id="412755"/>
    <lineage>
        <taxon>unclassified sequences</taxon>
        <taxon>metagenomes</taxon>
        <taxon>ecological metagenomes</taxon>
    </lineage>
</organism>
<protein>
    <recommendedName>
        <fullName evidence="2">Isochorismatase-like domain-containing protein</fullName>
    </recommendedName>
</protein>
<sequence length="121" mass="14161">MFCKKQCIILVDLWQIKSRNTDINTYYKSIYSNIKQLLENNIKNNKLDVYDANSNKCRPRPSFLKMFKTLVVGDYIGDKDQYSKISTQYILDNYDNIYICGLSLDECCMGSPLGYKRLKAK</sequence>
<evidence type="ECO:0000313" key="1">
    <source>
        <dbReference type="EMBL" id="GAG35224.1"/>
    </source>
</evidence>
<evidence type="ECO:0008006" key="2">
    <source>
        <dbReference type="Google" id="ProtNLM"/>
    </source>
</evidence>
<dbReference type="AlphaFoldDB" id="X0WW61"/>
<comment type="caution">
    <text evidence="1">The sequence shown here is derived from an EMBL/GenBank/DDBJ whole genome shotgun (WGS) entry which is preliminary data.</text>
</comment>
<accession>X0WW61</accession>
<dbReference type="EMBL" id="BARS01043027">
    <property type="protein sequence ID" value="GAG35224.1"/>
    <property type="molecule type" value="Genomic_DNA"/>
</dbReference>
<feature type="non-terminal residue" evidence="1">
    <location>
        <position position="121"/>
    </location>
</feature>
<reference evidence="1" key="1">
    <citation type="journal article" date="2014" name="Front. Microbiol.">
        <title>High frequency of phylogenetically diverse reductive dehalogenase-homologous genes in deep subseafloor sedimentary metagenomes.</title>
        <authorList>
            <person name="Kawai M."/>
            <person name="Futagami T."/>
            <person name="Toyoda A."/>
            <person name="Takaki Y."/>
            <person name="Nishi S."/>
            <person name="Hori S."/>
            <person name="Arai W."/>
            <person name="Tsubouchi T."/>
            <person name="Morono Y."/>
            <person name="Uchiyama I."/>
            <person name="Ito T."/>
            <person name="Fujiyama A."/>
            <person name="Inagaki F."/>
            <person name="Takami H."/>
        </authorList>
    </citation>
    <scope>NUCLEOTIDE SEQUENCE</scope>
    <source>
        <strain evidence="1">Expedition CK06-06</strain>
    </source>
</reference>
<gene>
    <name evidence="1" type="ORF">S01H1_65200</name>
</gene>